<dbReference type="GO" id="GO:0006355">
    <property type="term" value="P:regulation of DNA-templated transcription"/>
    <property type="evidence" value="ECO:0007669"/>
    <property type="project" value="InterPro"/>
</dbReference>
<evidence type="ECO:0000313" key="2">
    <source>
        <dbReference type="Proteomes" id="UP000235050"/>
    </source>
</evidence>
<dbReference type="EMBL" id="NMWU01000070">
    <property type="protein sequence ID" value="PLS29891.1"/>
    <property type="molecule type" value="Genomic_DNA"/>
</dbReference>
<evidence type="ECO:0000313" key="1">
    <source>
        <dbReference type="EMBL" id="PLS29891.1"/>
    </source>
</evidence>
<accession>A0A2N5J6Q1</accession>
<sequence length="56" mass="6437">MTSPTRPAYIIMPEELHTELKSWCASHGVTMTAYVVDAVERSLRWDRNLEASTRTK</sequence>
<keyword evidence="2" id="KW-1185">Reference proteome</keyword>
<dbReference type="RefSeq" id="WP_165782884.1">
    <property type="nucleotide sequence ID" value="NZ_NMWU01000070.1"/>
</dbReference>
<organism evidence="1 2">
    <name type="scientific">Bifidobacterium margollesii</name>
    <dbReference type="NCBI Taxonomy" id="2020964"/>
    <lineage>
        <taxon>Bacteria</taxon>
        <taxon>Bacillati</taxon>
        <taxon>Actinomycetota</taxon>
        <taxon>Actinomycetes</taxon>
        <taxon>Bifidobacteriales</taxon>
        <taxon>Bifidobacteriaceae</taxon>
        <taxon>Bifidobacterium</taxon>
    </lineage>
</organism>
<dbReference type="Gene3D" id="1.10.1220.10">
    <property type="entry name" value="Met repressor-like"/>
    <property type="match status" value="1"/>
</dbReference>
<protein>
    <recommendedName>
        <fullName evidence="3">CopG-like ribbon-helix-helix domain-containing protein</fullName>
    </recommendedName>
</protein>
<comment type="caution">
    <text evidence="1">The sequence shown here is derived from an EMBL/GenBank/DDBJ whole genome shotgun (WGS) entry which is preliminary data.</text>
</comment>
<gene>
    <name evidence="1" type="ORF">Uis1B_2272</name>
</gene>
<dbReference type="InterPro" id="IPR010985">
    <property type="entry name" value="Ribbon_hlx_hlx"/>
</dbReference>
<dbReference type="AlphaFoldDB" id="A0A2N5J6Q1"/>
<reference evidence="1 2" key="1">
    <citation type="submission" date="2017-07" db="EMBL/GenBank/DDBJ databases">
        <title>Bifidobacterium novel species.</title>
        <authorList>
            <person name="Lugli G.A."/>
            <person name="Milani C."/>
            <person name="Duranti S."/>
            <person name="Mangifesta M."/>
        </authorList>
    </citation>
    <scope>NUCLEOTIDE SEQUENCE [LARGE SCALE GENOMIC DNA]</scope>
    <source>
        <strain evidence="2">Uis1B</strain>
    </source>
</reference>
<dbReference type="InterPro" id="IPR013321">
    <property type="entry name" value="Arc_rbn_hlx_hlx"/>
</dbReference>
<name>A0A2N5J6Q1_9BIFI</name>
<evidence type="ECO:0008006" key="3">
    <source>
        <dbReference type="Google" id="ProtNLM"/>
    </source>
</evidence>
<proteinExistence type="predicted"/>
<dbReference type="Proteomes" id="UP000235050">
    <property type="component" value="Unassembled WGS sequence"/>
</dbReference>
<dbReference type="SUPFAM" id="SSF47598">
    <property type="entry name" value="Ribbon-helix-helix"/>
    <property type="match status" value="1"/>
</dbReference>